<evidence type="ECO:0000313" key="3">
    <source>
        <dbReference type="Proteomes" id="UP000267096"/>
    </source>
</evidence>
<dbReference type="PANTHER" id="PTHR21275:SF1">
    <property type="entry name" value="RWD DOMAIN-CONTAINING PROTEIN 4"/>
    <property type="match status" value="1"/>
</dbReference>
<feature type="region of interest" description="Disordered" evidence="1">
    <location>
        <begin position="70"/>
        <end position="120"/>
    </location>
</feature>
<dbReference type="OrthoDB" id="10045773at2759"/>
<proteinExistence type="predicted"/>
<dbReference type="WBParaSite" id="ASIM_0001615601-mRNA-1">
    <property type="protein sequence ID" value="ASIM_0001615601-mRNA-1"/>
    <property type="gene ID" value="ASIM_0001615601"/>
</dbReference>
<protein>
    <submittedName>
        <fullName evidence="4">CBFD_NFYB_HMF domain-containing protein</fullName>
    </submittedName>
</protein>
<feature type="compositionally biased region" description="Basic and acidic residues" evidence="1">
    <location>
        <begin position="105"/>
        <end position="114"/>
    </location>
</feature>
<evidence type="ECO:0000256" key="1">
    <source>
        <dbReference type="SAM" id="MobiDB-lite"/>
    </source>
</evidence>
<evidence type="ECO:0000313" key="4">
    <source>
        <dbReference type="WBParaSite" id="ASIM_0001615601-mRNA-1"/>
    </source>
</evidence>
<reference evidence="2 3" key="2">
    <citation type="submission" date="2018-11" db="EMBL/GenBank/DDBJ databases">
        <authorList>
            <consortium name="Pathogen Informatics"/>
        </authorList>
    </citation>
    <scope>NUCLEOTIDE SEQUENCE [LARGE SCALE GENOMIC DNA]</scope>
</reference>
<keyword evidence="3" id="KW-1185">Reference proteome</keyword>
<dbReference type="InterPro" id="IPR042770">
    <property type="entry name" value="RWDD4"/>
</dbReference>
<dbReference type="PANTHER" id="PTHR21275">
    <property type="entry name" value="RWD DOMAIN-CONTAINING PROTEIN 4"/>
    <property type="match status" value="1"/>
</dbReference>
<accession>A0A0M3K5B5</accession>
<sequence length="120" mass="13926">MILVHLNIYHLFFLKFNGFQVKEYIIESLMKESEPYLGMAVTFTLIEYAKEHLDDLLKDQNEAAVLAAETSELRVDDSESESDESKNGMFGMKGKTQMTKAQKRRMWDRTDASKHGQMVR</sequence>
<dbReference type="Proteomes" id="UP000267096">
    <property type="component" value="Unassembled WGS sequence"/>
</dbReference>
<gene>
    <name evidence="2" type="ORF">ASIM_LOCUS15563</name>
</gene>
<organism evidence="4">
    <name type="scientific">Anisakis simplex</name>
    <name type="common">Herring worm</name>
    <dbReference type="NCBI Taxonomy" id="6269"/>
    <lineage>
        <taxon>Eukaryota</taxon>
        <taxon>Metazoa</taxon>
        <taxon>Ecdysozoa</taxon>
        <taxon>Nematoda</taxon>
        <taxon>Chromadorea</taxon>
        <taxon>Rhabditida</taxon>
        <taxon>Spirurina</taxon>
        <taxon>Ascaridomorpha</taxon>
        <taxon>Ascaridoidea</taxon>
        <taxon>Anisakidae</taxon>
        <taxon>Anisakis</taxon>
        <taxon>Anisakis simplex complex</taxon>
    </lineage>
</organism>
<evidence type="ECO:0000313" key="2">
    <source>
        <dbReference type="EMBL" id="VDK55517.1"/>
    </source>
</evidence>
<reference evidence="4" key="1">
    <citation type="submission" date="2017-02" db="UniProtKB">
        <authorList>
            <consortium name="WormBaseParasite"/>
        </authorList>
    </citation>
    <scope>IDENTIFICATION</scope>
</reference>
<dbReference type="AlphaFoldDB" id="A0A0M3K5B5"/>
<dbReference type="EMBL" id="UYRR01032411">
    <property type="protein sequence ID" value="VDK55517.1"/>
    <property type="molecule type" value="Genomic_DNA"/>
</dbReference>
<name>A0A0M3K5B5_ANISI</name>